<reference evidence="2 3" key="1">
    <citation type="submission" date="2015-07" db="EMBL/GenBank/DDBJ databases">
        <title>Comparative genomics of the Sigatoka disease complex on banana suggests a link between parallel evolutionary changes in Pseudocercospora fijiensis and Pseudocercospora eumusae and increased virulence on the banana host.</title>
        <authorList>
            <person name="Chang T.-C."/>
            <person name="Salvucci A."/>
            <person name="Crous P.W."/>
            <person name="Stergiopoulos I."/>
        </authorList>
    </citation>
    <scope>NUCLEOTIDE SEQUENCE [LARGE SCALE GENOMIC DNA]</scope>
    <source>
        <strain evidence="2 3">CBS 114824</strain>
    </source>
</reference>
<organism evidence="2 3">
    <name type="scientific">Pseudocercospora eumusae</name>
    <dbReference type="NCBI Taxonomy" id="321146"/>
    <lineage>
        <taxon>Eukaryota</taxon>
        <taxon>Fungi</taxon>
        <taxon>Dikarya</taxon>
        <taxon>Ascomycota</taxon>
        <taxon>Pezizomycotina</taxon>
        <taxon>Dothideomycetes</taxon>
        <taxon>Dothideomycetidae</taxon>
        <taxon>Mycosphaerellales</taxon>
        <taxon>Mycosphaerellaceae</taxon>
        <taxon>Pseudocercospora</taxon>
    </lineage>
</organism>
<accession>A0A139H5X1</accession>
<feature type="non-terminal residue" evidence="2">
    <location>
        <position position="1"/>
    </location>
</feature>
<dbReference type="AlphaFoldDB" id="A0A139H5X1"/>
<name>A0A139H5X1_9PEZI</name>
<feature type="region of interest" description="Disordered" evidence="1">
    <location>
        <begin position="20"/>
        <end position="40"/>
    </location>
</feature>
<dbReference type="Proteomes" id="UP000070133">
    <property type="component" value="Unassembled WGS sequence"/>
</dbReference>
<evidence type="ECO:0000313" key="3">
    <source>
        <dbReference type="Proteomes" id="UP000070133"/>
    </source>
</evidence>
<sequence>VLSVIQRRLKFWTRGASSSRFNEEKNREAPTTTLLLPPPPTSKYRFMAGENMVHLLQRQG</sequence>
<proteinExistence type="predicted"/>
<protein>
    <submittedName>
        <fullName evidence="2">Uncharacterized protein</fullName>
    </submittedName>
</protein>
<comment type="caution">
    <text evidence="2">The sequence shown here is derived from an EMBL/GenBank/DDBJ whole genome shotgun (WGS) entry which is preliminary data.</text>
</comment>
<evidence type="ECO:0000313" key="2">
    <source>
        <dbReference type="EMBL" id="KXS97812.1"/>
    </source>
</evidence>
<dbReference type="EMBL" id="LFZN01000132">
    <property type="protein sequence ID" value="KXS97812.1"/>
    <property type="molecule type" value="Genomic_DNA"/>
</dbReference>
<keyword evidence="3" id="KW-1185">Reference proteome</keyword>
<gene>
    <name evidence="2" type="ORF">AC578_10549</name>
</gene>
<evidence type="ECO:0000256" key="1">
    <source>
        <dbReference type="SAM" id="MobiDB-lite"/>
    </source>
</evidence>